<accession>A0A812PVZ8</accession>
<dbReference type="SUPFAM" id="SSF50814">
    <property type="entry name" value="Lipocalins"/>
    <property type="match status" value="1"/>
</dbReference>
<dbReference type="InterPro" id="IPR014878">
    <property type="entry name" value="THAP4-like_heme-bd"/>
</dbReference>
<gene>
    <name evidence="2" type="ORF">SPIL2461_LOCUS9231</name>
</gene>
<evidence type="ECO:0000313" key="2">
    <source>
        <dbReference type="EMBL" id="CAE7379204.1"/>
    </source>
</evidence>
<proteinExistence type="predicted"/>
<comment type="caution">
    <text evidence="2">The sequence shown here is derived from an EMBL/GenBank/DDBJ whole genome shotgun (WGS) entry which is preliminary data.</text>
</comment>
<reference evidence="2" key="1">
    <citation type="submission" date="2021-02" db="EMBL/GenBank/DDBJ databases">
        <authorList>
            <person name="Dougan E. K."/>
            <person name="Rhodes N."/>
            <person name="Thang M."/>
            <person name="Chan C."/>
        </authorList>
    </citation>
    <scope>NUCLEOTIDE SEQUENCE</scope>
</reference>
<dbReference type="Proteomes" id="UP000649617">
    <property type="component" value="Unassembled WGS sequence"/>
</dbReference>
<feature type="domain" description="THAP4-like heme-binding" evidence="1">
    <location>
        <begin position="93"/>
        <end position="232"/>
    </location>
</feature>
<evidence type="ECO:0000259" key="1">
    <source>
        <dbReference type="Pfam" id="PF08768"/>
    </source>
</evidence>
<dbReference type="AlphaFoldDB" id="A0A812PVZ8"/>
<organism evidence="2 3">
    <name type="scientific">Symbiodinium pilosum</name>
    <name type="common">Dinoflagellate</name>
    <dbReference type="NCBI Taxonomy" id="2952"/>
    <lineage>
        <taxon>Eukaryota</taxon>
        <taxon>Sar</taxon>
        <taxon>Alveolata</taxon>
        <taxon>Dinophyceae</taxon>
        <taxon>Suessiales</taxon>
        <taxon>Symbiodiniaceae</taxon>
        <taxon>Symbiodinium</taxon>
    </lineage>
</organism>
<dbReference type="OrthoDB" id="58529at2759"/>
<dbReference type="InterPro" id="IPR012674">
    <property type="entry name" value="Calycin"/>
</dbReference>
<dbReference type="Pfam" id="PF08768">
    <property type="entry name" value="THAP4_heme-bd"/>
    <property type="match status" value="1"/>
</dbReference>
<evidence type="ECO:0000313" key="3">
    <source>
        <dbReference type="Proteomes" id="UP000649617"/>
    </source>
</evidence>
<protein>
    <recommendedName>
        <fullName evidence="1">THAP4-like heme-binding domain-containing protein</fullName>
    </recommendedName>
</protein>
<sequence>MFANSLWQAQKLLHGTQSHIVLPLGLVATASILVLYKHWKDDQGGDPTKTFLALIVVQMLPLVFLEKKILSCPDPVSMLSRFGSKVLPRGMEYLETFTCMQLRSEPAIVINWQQFTKHAESLKPMHAENGFLKILPKPEEGEVKKAELMLSHPFSVNEYYKSAQFDFAQNIFECAAETEDCFQRGPSAMGKLATGSRRVYKLTEDGKLMYDMFLRTEGSEDFVHHLHCELEKQPDLAS</sequence>
<name>A0A812PVZ8_SYMPI</name>
<dbReference type="Gene3D" id="2.40.128.20">
    <property type="match status" value="1"/>
</dbReference>
<dbReference type="EMBL" id="CAJNIZ010015914">
    <property type="protein sequence ID" value="CAE7379204.1"/>
    <property type="molecule type" value="Genomic_DNA"/>
</dbReference>
<keyword evidence="3" id="KW-1185">Reference proteome</keyword>